<dbReference type="EMBL" id="JAIWYP010000007">
    <property type="protein sequence ID" value="KAH3800574.1"/>
    <property type="molecule type" value="Genomic_DNA"/>
</dbReference>
<proteinExistence type="predicted"/>
<dbReference type="AlphaFoldDB" id="A0A9D4FK06"/>
<reference evidence="1" key="2">
    <citation type="submission" date="2020-11" db="EMBL/GenBank/DDBJ databases">
        <authorList>
            <person name="McCartney M.A."/>
            <person name="Auch B."/>
            <person name="Kono T."/>
            <person name="Mallez S."/>
            <person name="Becker A."/>
            <person name="Gohl D.M."/>
            <person name="Silverstein K.A.T."/>
            <person name="Koren S."/>
            <person name="Bechman K.B."/>
            <person name="Herman A."/>
            <person name="Abrahante J.E."/>
            <person name="Garbe J."/>
        </authorList>
    </citation>
    <scope>NUCLEOTIDE SEQUENCE</scope>
    <source>
        <strain evidence="1">Duluth1</strain>
        <tissue evidence="1">Whole animal</tissue>
    </source>
</reference>
<reference evidence="1" key="1">
    <citation type="journal article" date="2019" name="bioRxiv">
        <title>The Genome of the Zebra Mussel, Dreissena polymorpha: A Resource for Invasive Species Research.</title>
        <authorList>
            <person name="McCartney M.A."/>
            <person name="Auch B."/>
            <person name="Kono T."/>
            <person name="Mallez S."/>
            <person name="Zhang Y."/>
            <person name="Obille A."/>
            <person name="Becker A."/>
            <person name="Abrahante J.E."/>
            <person name="Garbe J."/>
            <person name="Badalamenti J.P."/>
            <person name="Herman A."/>
            <person name="Mangelson H."/>
            <person name="Liachko I."/>
            <person name="Sullivan S."/>
            <person name="Sone E.D."/>
            <person name="Koren S."/>
            <person name="Silverstein K.A.T."/>
            <person name="Beckman K.B."/>
            <person name="Gohl D.M."/>
        </authorList>
    </citation>
    <scope>NUCLEOTIDE SEQUENCE</scope>
    <source>
        <strain evidence="1">Duluth1</strain>
        <tissue evidence="1">Whole animal</tissue>
    </source>
</reference>
<evidence type="ECO:0000313" key="1">
    <source>
        <dbReference type="EMBL" id="KAH3800574.1"/>
    </source>
</evidence>
<keyword evidence="2" id="KW-1185">Reference proteome</keyword>
<organism evidence="1 2">
    <name type="scientific">Dreissena polymorpha</name>
    <name type="common">Zebra mussel</name>
    <name type="synonym">Mytilus polymorpha</name>
    <dbReference type="NCBI Taxonomy" id="45954"/>
    <lineage>
        <taxon>Eukaryota</taxon>
        <taxon>Metazoa</taxon>
        <taxon>Spiralia</taxon>
        <taxon>Lophotrochozoa</taxon>
        <taxon>Mollusca</taxon>
        <taxon>Bivalvia</taxon>
        <taxon>Autobranchia</taxon>
        <taxon>Heteroconchia</taxon>
        <taxon>Euheterodonta</taxon>
        <taxon>Imparidentia</taxon>
        <taxon>Neoheterodontei</taxon>
        <taxon>Myida</taxon>
        <taxon>Dreissenoidea</taxon>
        <taxon>Dreissenidae</taxon>
        <taxon>Dreissena</taxon>
    </lineage>
</organism>
<evidence type="ECO:0000313" key="2">
    <source>
        <dbReference type="Proteomes" id="UP000828390"/>
    </source>
</evidence>
<protein>
    <submittedName>
        <fullName evidence="1">Uncharacterized protein</fullName>
    </submittedName>
</protein>
<name>A0A9D4FK06_DREPO</name>
<dbReference type="Proteomes" id="UP000828390">
    <property type="component" value="Unassembled WGS sequence"/>
</dbReference>
<sequence length="64" mass="7457">MDQPTNFIFQGVYNSLTIKVGNEKLCQHLGRDWLHSGGDVMNGRDLFLRGYNVMINRCTCQMYR</sequence>
<gene>
    <name evidence="1" type="ORF">DPMN_154208</name>
</gene>
<accession>A0A9D4FK06</accession>
<comment type="caution">
    <text evidence="1">The sequence shown here is derived from an EMBL/GenBank/DDBJ whole genome shotgun (WGS) entry which is preliminary data.</text>
</comment>